<evidence type="ECO:0000313" key="1">
    <source>
        <dbReference type="EMBL" id="PHZ11635.1"/>
    </source>
</evidence>
<dbReference type="GeneID" id="35445889"/>
<dbReference type="Proteomes" id="UP000242254">
    <property type="component" value="Unassembled WGS sequence"/>
</dbReference>
<dbReference type="EMBL" id="KZ303851">
    <property type="protein sequence ID" value="PHZ11635.1"/>
    <property type="molecule type" value="Genomic_DNA"/>
</dbReference>
<evidence type="ECO:0000313" key="2">
    <source>
        <dbReference type="Proteomes" id="UP000242254"/>
    </source>
</evidence>
<dbReference type="SUPFAM" id="SSF46689">
    <property type="entry name" value="Homeodomain-like"/>
    <property type="match status" value="1"/>
</dbReference>
<name>A0A2G4SSA8_RHIZD</name>
<organism evidence="1 2">
    <name type="scientific">Rhizopus microsporus ATCC 52813</name>
    <dbReference type="NCBI Taxonomy" id="1340429"/>
    <lineage>
        <taxon>Eukaryota</taxon>
        <taxon>Fungi</taxon>
        <taxon>Fungi incertae sedis</taxon>
        <taxon>Mucoromycota</taxon>
        <taxon>Mucoromycotina</taxon>
        <taxon>Mucoromycetes</taxon>
        <taxon>Mucorales</taxon>
        <taxon>Mucorineae</taxon>
        <taxon>Rhizopodaceae</taxon>
        <taxon>Rhizopus</taxon>
    </lineage>
</organism>
<keyword evidence="2" id="KW-1185">Reference proteome</keyword>
<dbReference type="RefSeq" id="XP_023465343.1">
    <property type="nucleotide sequence ID" value="XM_023614900.1"/>
</dbReference>
<dbReference type="InterPro" id="IPR009057">
    <property type="entry name" value="Homeodomain-like_sf"/>
</dbReference>
<sequence length="223" mass="25792">MQDYSEFITNRGIISDNDMGTSSDDYMEVNEEEEIEIDHSNLSNEWIEKIKQIGNSLSCVREFMDVDLPEEIKDEDSFGDAFLFAESMPLKKKHKIHLAKNRGSYRKYTVEQIEKLFDLIIEEGFATKDAALVTGINIRTAQDYVKTYNNDSQKRLPGTYNKPCGRSCSKLTKEHSKFFVDYVKKNTTAVLDELKLKLCEKFEGLKNSISVIYKHLQREISTE</sequence>
<reference evidence="1 2" key="1">
    <citation type="journal article" date="2016" name="Proc. Natl. Acad. Sci. U.S.A.">
        <title>Lipid metabolic changes in an early divergent fungus govern the establishment of a mutualistic symbiosis with endobacteria.</title>
        <authorList>
            <person name="Lastovetsky O.A."/>
            <person name="Gaspar M.L."/>
            <person name="Mondo S.J."/>
            <person name="LaButti K.M."/>
            <person name="Sandor L."/>
            <person name="Grigoriev I.V."/>
            <person name="Henry S.A."/>
            <person name="Pawlowska T.E."/>
        </authorList>
    </citation>
    <scope>NUCLEOTIDE SEQUENCE [LARGE SCALE GENOMIC DNA]</scope>
    <source>
        <strain evidence="1 2">ATCC 52813</strain>
    </source>
</reference>
<dbReference type="AlphaFoldDB" id="A0A2G4SSA8"/>
<accession>A0A2G4SSA8</accession>
<gene>
    <name evidence="1" type="ORF">RHIMIDRAFT_313870</name>
</gene>
<proteinExistence type="predicted"/>
<protein>
    <submittedName>
        <fullName evidence="1">Uncharacterized protein</fullName>
    </submittedName>
</protein>